<dbReference type="EMBL" id="KE145352">
    <property type="protein sequence ID" value="EPE36638.1"/>
    <property type="molecule type" value="Genomic_DNA"/>
</dbReference>
<feature type="region of interest" description="Disordered" evidence="1">
    <location>
        <begin position="1"/>
        <end position="53"/>
    </location>
</feature>
<gene>
    <name evidence="2" type="ORF">GLAREA_08801</name>
</gene>
<dbReference type="GeneID" id="19467849"/>
<dbReference type="HOGENOM" id="CLU_1107224_0_0_1"/>
<sequence>MHTSDVPVSQSKIARTGSNSQGVNVDVNNYNDDVDNNGHDNPLTASKNKTSSERTALNIATATTSAAKGAATTYPVQEDPETQSTSVCRLEESFKSKSPNGVFLLEEHQWITASNVSSGDKISVVNVSGCTPVFFWNEENIPSVFHIFSGREATDGLEAATKAGRAAKVVLVQIAADEDTKFSNMMAAALAKITSLSKKNVELLGGELYKESDLNLELLERFRFDVTAGIRSVERIIETVSSREPLDDSRF</sequence>
<evidence type="ECO:0000313" key="2">
    <source>
        <dbReference type="EMBL" id="EPE36638.1"/>
    </source>
</evidence>
<evidence type="ECO:0000313" key="3">
    <source>
        <dbReference type="Proteomes" id="UP000016922"/>
    </source>
</evidence>
<dbReference type="RefSeq" id="XP_008075953.1">
    <property type="nucleotide sequence ID" value="XM_008077762.1"/>
</dbReference>
<evidence type="ECO:0000256" key="1">
    <source>
        <dbReference type="SAM" id="MobiDB-lite"/>
    </source>
</evidence>
<organism evidence="2 3">
    <name type="scientific">Glarea lozoyensis (strain ATCC 20868 / MF5171)</name>
    <dbReference type="NCBI Taxonomy" id="1116229"/>
    <lineage>
        <taxon>Eukaryota</taxon>
        <taxon>Fungi</taxon>
        <taxon>Dikarya</taxon>
        <taxon>Ascomycota</taxon>
        <taxon>Pezizomycotina</taxon>
        <taxon>Leotiomycetes</taxon>
        <taxon>Helotiales</taxon>
        <taxon>Helotiaceae</taxon>
        <taxon>Glarea</taxon>
    </lineage>
</organism>
<dbReference type="Proteomes" id="UP000016922">
    <property type="component" value="Unassembled WGS sequence"/>
</dbReference>
<protein>
    <submittedName>
        <fullName evidence="2">Uncharacterized protein</fullName>
    </submittedName>
</protein>
<feature type="compositionally biased region" description="Polar residues" evidence="1">
    <location>
        <begin position="1"/>
        <end position="22"/>
    </location>
</feature>
<dbReference type="AlphaFoldDB" id="S3EEG1"/>
<dbReference type="KEGG" id="glz:GLAREA_08801"/>
<proteinExistence type="predicted"/>
<name>S3EEG1_GLAL2</name>
<dbReference type="OrthoDB" id="5152989at2759"/>
<keyword evidence="3" id="KW-1185">Reference proteome</keyword>
<accession>S3EEG1</accession>
<feature type="compositionally biased region" description="Polar residues" evidence="1">
    <location>
        <begin position="43"/>
        <end position="53"/>
    </location>
</feature>
<reference evidence="2 3" key="1">
    <citation type="journal article" date="2013" name="BMC Genomics">
        <title>Genomics-driven discovery of the pneumocandin biosynthetic gene cluster in the fungus Glarea lozoyensis.</title>
        <authorList>
            <person name="Chen L."/>
            <person name="Yue Q."/>
            <person name="Zhang X."/>
            <person name="Xiang M."/>
            <person name="Wang C."/>
            <person name="Li S."/>
            <person name="Che Y."/>
            <person name="Ortiz-Lopez F.J."/>
            <person name="Bills G.F."/>
            <person name="Liu X."/>
            <person name="An Z."/>
        </authorList>
    </citation>
    <scope>NUCLEOTIDE SEQUENCE [LARGE SCALE GENOMIC DNA]</scope>
    <source>
        <strain evidence="3">ATCC 20868 / MF5171</strain>
    </source>
</reference>